<evidence type="ECO:0000313" key="1">
    <source>
        <dbReference type="EMBL" id="OWV30184.1"/>
    </source>
</evidence>
<dbReference type="AlphaFoldDB" id="A0A246S175"/>
<gene>
    <name evidence="1" type="ORF">JI62_08215</name>
</gene>
<dbReference type="EMBL" id="JPUA01000024">
    <property type="protein sequence ID" value="OWV30184.1"/>
    <property type="molecule type" value="Genomic_DNA"/>
</dbReference>
<dbReference type="Pfam" id="PF05069">
    <property type="entry name" value="Phage_tail_S"/>
    <property type="match status" value="1"/>
</dbReference>
<evidence type="ECO:0000313" key="2">
    <source>
        <dbReference type="Proteomes" id="UP000197334"/>
    </source>
</evidence>
<protein>
    <recommendedName>
        <fullName evidence="3">Phage virion morphogenesis protein</fullName>
    </recommendedName>
</protein>
<dbReference type="Proteomes" id="UP000197334">
    <property type="component" value="Unassembled WGS sequence"/>
</dbReference>
<dbReference type="NCBIfam" id="TIGR01635">
    <property type="entry name" value="tail_comp_S"/>
    <property type="match status" value="1"/>
</dbReference>
<proteinExistence type="predicted"/>
<dbReference type="InterPro" id="IPR006522">
    <property type="entry name" value="Phage_virion_morphogenesis"/>
</dbReference>
<organism evidence="1 2">
    <name type="scientific">Halomonas campaniensis</name>
    <dbReference type="NCBI Taxonomy" id="213554"/>
    <lineage>
        <taxon>Bacteria</taxon>
        <taxon>Pseudomonadati</taxon>
        <taxon>Pseudomonadota</taxon>
        <taxon>Gammaproteobacteria</taxon>
        <taxon>Oceanospirillales</taxon>
        <taxon>Halomonadaceae</taxon>
        <taxon>Halomonas</taxon>
    </lineage>
</organism>
<comment type="caution">
    <text evidence="1">The sequence shown here is derived from an EMBL/GenBank/DDBJ whole genome shotgun (WGS) entry which is preliminary data.</text>
</comment>
<sequence>MAAAKIHVDNTQVLEALNRLVQQSGDLSEPLQEIGEYLVESTKQRFATKTAPDGTAWKGNSPVTIDRKGRDDALIGETTQLADAIFPNVSGNTLEIGSTRQYAAMQQFGGRRSDFAHLWGDIPARPFLGLSDEDEDVVLEILSDYIANE</sequence>
<accession>A0A246S175</accession>
<reference evidence="1 2" key="1">
    <citation type="submission" date="2014-08" db="EMBL/GenBank/DDBJ databases">
        <title>Draft genome sequence of a novel L-asparaginase producing marine bacterium, Halomonas campaniensis.</title>
        <authorList>
            <person name="Sundarakrishnan B."/>
            <person name="Moushumi Priya A."/>
            <person name="Raman G."/>
            <person name="Sakthivel N."/>
            <person name="Park S."/>
            <person name="Jayachandran S."/>
        </authorList>
    </citation>
    <scope>NUCLEOTIDE SEQUENCE [LARGE SCALE GENOMIC DNA]</scope>
    <source>
        <strain evidence="1 2">SK03</strain>
    </source>
</reference>
<evidence type="ECO:0008006" key="3">
    <source>
        <dbReference type="Google" id="ProtNLM"/>
    </source>
</evidence>
<name>A0A246S175_9GAMM</name>
<keyword evidence="2" id="KW-1185">Reference proteome</keyword>